<keyword evidence="6" id="KW-0406">Ion transport</keyword>
<dbReference type="GO" id="GO:0045259">
    <property type="term" value="C:proton-transporting ATP synthase complex"/>
    <property type="evidence" value="ECO:0007669"/>
    <property type="project" value="UniProtKB-KW"/>
</dbReference>
<dbReference type="PANTHER" id="PTHR11693">
    <property type="entry name" value="ATP SYNTHASE GAMMA CHAIN"/>
    <property type="match status" value="1"/>
</dbReference>
<dbReference type="Gene3D" id="3.40.1380.10">
    <property type="match status" value="1"/>
</dbReference>
<accession>A0A0B1ZN43</accession>
<evidence type="ECO:0008006" key="12">
    <source>
        <dbReference type="Google" id="ProtNLM"/>
    </source>
</evidence>
<protein>
    <recommendedName>
        <fullName evidence="12">ATPase</fullName>
    </recommendedName>
</protein>
<evidence type="ECO:0000256" key="7">
    <source>
        <dbReference type="ARBA" id="ARBA00023136"/>
    </source>
</evidence>
<dbReference type="PRINTS" id="PR00126">
    <property type="entry name" value="ATPASEGAMMA"/>
</dbReference>
<keyword evidence="5" id="KW-0375">Hydrogen ion transport</keyword>
<evidence type="ECO:0000256" key="8">
    <source>
        <dbReference type="ARBA" id="ARBA00023196"/>
    </source>
</evidence>
<evidence type="ECO:0000313" key="11">
    <source>
        <dbReference type="Proteomes" id="UP000031057"/>
    </source>
</evidence>
<proteinExistence type="inferred from homology"/>
<dbReference type="Proteomes" id="UP000031057">
    <property type="component" value="Unassembled WGS sequence"/>
</dbReference>
<sequence length="288" mass="30976">MAERLSDVEDRIDSVRQLSSVISAMRGIAAVRSREANARLAGIREYAETIGTAIAQALALYQAGGADPAVDSGEAGRLLILALCAEQGFVGAFNTHVLDEVQALADSFGAERADLLMVGSRGVAAARERGLEPVDCLAMAGHADQLSALANRLGDRLFARLQAGTISRVVIVSARPDEAHAAPYSVVRQTLIPFDFDRFPPANLAQPPLIHLPAAVLLARLTDEYVFAELCEALTLSYASENDARMRAMIAARENVARKLDELTATSRRLRQEQITEELIELSGAVRD</sequence>
<dbReference type="InterPro" id="IPR035968">
    <property type="entry name" value="ATP_synth_F1_ATPase_gsu"/>
</dbReference>
<dbReference type="InterPro" id="IPR000131">
    <property type="entry name" value="ATP_synth_F1_gsu"/>
</dbReference>
<dbReference type="GO" id="GO:0046933">
    <property type="term" value="F:proton-transporting ATP synthase activity, rotational mechanism"/>
    <property type="evidence" value="ECO:0007669"/>
    <property type="project" value="InterPro"/>
</dbReference>
<dbReference type="SUPFAM" id="SSF52943">
    <property type="entry name" value="ATP synthase (F1-ATPase), gamma subunit"/>
    <property type="match status" value="1"/>
</dbReference>
<organism evidence="10 11">
    <name type="scientific">Novosphingobium malaysiense</name>
    <dbReference type="NCBI Taxonomy" id="1348853"/>
    <lineage>
        <taxon>Bacteria</taxon>
        <taxon>Pseudomonadati</taxon>
        <taxon>Pseudomonadota</taxon>
        <taxon>Alphaproteobacteria</taxon>
        <taxon>Sphingomonadales</taxon>
        <taxon>Sphingomonadaceae</taxon>
        <taxon>Novosphingobium</taxon>
    </lineage>
</organism>
<keyword evidence="11" id="KW-1185">Reference proteome</keyword>
<dbReference type="RefSeq" id="WP_039286103.1">
    <property type="nucleotide sequence ID" value="NZ_JTDI01000004.1"/>
</dbReference>
<gene>
    <name evidence="10" type="ORF">LK12_15170</name>
</gene>
<comment type="similarity">
    <text evidence="3">Belongs to the ATPase gamma chain family.</text>
</comment>
<keyword evidence="4" id="KW-0813">Transport</keyword>
<comment type="subcellular location">
    <subcellularLocation>
        <location evidence="2">Membrane</location>
        <topology evidence="2">Peripheral membrane protein</topology>
    </subcellularLocation>
</comment>
<name>A0A0B1ZN43_9SPHN</name>
<comment type="caution">
    <text evidence="10">The sequence shown here is derived from an EMBL/GenBank/DDBJ whole genome shotgun (WGS) entry which is preliminary data.</text>
</comment>
<dbReference type="Pfam" id="PF00231">
    <property type="entry name" value="ATP-synt"/>
    <property type="match status" value="1"/>
</dbReference>
<dbReference type="OrthoDB" id="6169121at2"/>
<dbReference type="STRING" id="1348853.LK12_15170"/>
<comment type="function">
    <text evidence="1">Produces ATP from ADP in the presence of a proton gradient across the membrane. The gamma chain is believed to be important in regulating ATPase activity and the flow of protons through the CF(0) complex.</text>
</comment>
<keyword evidence="7" id="KW-0472">Membrane</keyword>
<evidence type="ECO:0000256" key="1">
    <source>
        <dbReference type="ARBA" id="ARBA00003456"/>
    </source>
</evidence>
<dbReference type="CDD" id="cd12151">
    <property type="entry name" value="F1-ATPase_gamma"/>
    <property type="match status" value="1"/>
</dbReference>
<dbReference type="EMBL" id="JTDI01000004">
    <property type="protein sequence ID" value="KHK90666.1"/>
    <property type="molecule type" value="Genomic_DNA"/>
</dbReference>
<dbReference type="AlphaFoldDB" id="A0A0B1ZN43"/>
<evidence type="ECO:0000256" key="6">
    <source>
        <dbReference type="ARBA" id="ARBA00023065"/>
    </source>
</evidence>
<evidence type="ECO:0000313" key="10">
    <source>
        <dbReference type="EMBL" id="KHK90666.1"/>
    </source>
</evidence>
<keyword evidence="8" id="KW-0139">CF(1)</keyword>
<evidence type="ECO:0000256" key="5">
    <source>
        <dbReference type="ARBA" id="ARBA00022781"/>
    </source>
</evidence>
<evidence type="ECO:0000256" key="4">
    <source>
        <dbReference type="ARBA" id="ARBA00022448"/>
    </source>
</evidence>
<reference evidence="10 11" key="1">
    <citation type="submission" date="2014-10" db="EMBL/GenBank/DDBJ databases">
        <title>Genome sequence of Novosphingobium malaysiense MUSC 273(T).</title>
        <authorList>
            <person name="Lee L.-H."/>
        </authorList>
    </citation>
    <scope>NUCLEOTIDE SEQUENCE [LARGE SCALE GENOMIC DNA]</scope>
    <source>
        <strain evidence="10 11">MUSC 273</strain>
    </source>
</reference>
<evidence type="ECO:0000256" key="9">
    <source>
        <dbReference type="ARBA" id="ARBA00023310"/>
    </source>
</evidence>
<keyword evidence="9" id="KW-0066">ATP synthesis</keyword>
<evidence type="ECO:0000256" key="2">
    <source>
        <dbReference type="ARBA" id="ARBA00004170"/>
    </source>
</evidence>
<dbReference type="Gene3D" id="1.10.287.80">
    <property type="entry name" value="ATP synthase, gamma subunit, helix hairpin domain"/>
    <property type="match status" value="1"/>
</dbReference>
<dbReference type="PANTHER" id="PTHR11693:SF22">
    <property type="entry name" value="ATP SYNTHASE SUBUNIT GAMMA, MITOCHONDRIAL"/>
    <property type="match status" value="1"/>
</dbReference>
<evidence type="ECO:0000256" key="3">
    <source>
        <dbReference type="ARBA" id="ARBA00007681"/>
    </source>
</evidence>